<evidence type="ECO:0000256" key="4">
    <source>
        <dbReference type="ARBA" id="ARBA00011233"/>
    </source>
</evidence>
<dbReference type="InterPro" id="IPR023366">
    <property type="entry name" value="ATP_synth_asu-like_sf"/>
</dbReference>
<comment type="function">
    <text evidence="2">Catalyzes the dismutation of two molecules of 6,7-dimethyl-8-ribityllumazine, resulting in the formation of riboflavin and 5-amino-6-(D-ribitylamino)uracil.</text>
</comment>
<dbReference type="EMBL" id="JACI01000002">
    <property type="protein sequence ID" value="OAQ14347.1"/>
    <property type="molecule type" value="Genomic_DNA"/>
</dbReference>
<dbReference type="PATRIC" id="fig|1261658.3.peg.1642"/>
<dbReference type="NCBIfam" id="NF006767">
    <property type="entry name" value="PRK09289.1"/>
    <property type="match status" value="1"/>
</dbReference>
<name>A0A179CXP9_BIBTR</name>
<evidence type="ECO:0000256" key="9">
    <source>
        <dbReference type="ARBA" id="ARBA00022737"/>
    </source>
</evidence>
<protein>
    <recommendedName>
        <fullName evidence="6 10">Riboflavin synthase</fullName>
        <ecNumber evidence="5 10">2.5.1.9</ecNumber>
    </recommendedName>
</protein>
<dbReference type="InterPro" id="IPR026017">
    <property type="entry name" value="Lumazine-bd_dom"/>
</dbReference>
<evidence type="ECO:0000256" key="11">
    <source>
        <dbReference type="PROSITE-ProRule" id="PRU00524"/>
    </source>
</evidence>
<evidence type="ECO:0000259" key="12">
    <source>
        <dbReference type="PROSITE" id="PS51177"/>
    </source>
</evidence>
<evidence type="ECO:0000256" key="7">
    <source>
        <dbReference type="ARBA" id="ARBA00022619"/>
    </source>
</evidence>
<feature type="repeat" description="Lumazine-binding" evidence="11">
    <location>
        <begin position="97"/>
        <end position="193"/>
    </location>
</feature>
<evidence type="ECO:0000313" key="13">
    <source>
        <dbReference type="EMBL" id="OAQ14347.1"/>
    </source>
</evidence>
<dbReference type="Pfam" id="PF00677">
    <property type="entry name" value="Lum_binding"/>
    <property type="match status" value="2"/>
</dbReference>
<dbReference type="SUPFAM" id="SSF63380">
    <property type="entry name" value="Riboflavin synthase domain-like"/>
    <property type="match status" value="2"/>
</dbReference>
<feature type="domain" description="Lumazine-binding" evidence="12">
    <location>
        <begin position="1"/>
        <end position="96"/>
    </location>
</feature>
<comment type="caution">
    <text evidence="13">The sequence shown here is derived from an EMBL/GenBank/DDBJ whole genome shotgun (WGS) entry which is preliminary data.</text>
</comment>
<dbReference type="EC" id="2.5.1.9" evidence="5 10"/>
<dbReference type="PANTHER" id="PTHR21098:SF12">
    <property type="entry name" value="RIBOFLAVIN SYNTHASE"/>
    <property type="match status" value="1"/>
</dbReference>
<evidence type="ECO:0000256" key="8">
    <source>
        <dbReference type="ARBA" id="ARBA00022679"/>
    </source>
</evidence>
<dbReference type="InterPro" id="IPR001783">
    <property type="entry name" value="Lumazine-bd"/>
</dbReference>
<dbReference type="Proteomes" id="UP000078358">
    <property type="component" value="Unassembled WGS sequence"/>
</dbReference>
<evidence type="ECO:0000256" key="1">
    <source>
        <dbReference type="ARBA" id="ARBA00000968"/>
    </source>
</evidence>
<dbReference type="InterPro" id="IPR017938">
    <property type="entry name" value="Riboflavin_synthase-like_b-brl"/>
</dbReference>
<comment type="subunit">
    <text evidence="4">Homotrimer.</text>
</comment>
<feature type="domain" description="Lumazine-binding" evidence="12">
    <location>
        <begin position="97"/>
        <end position="193"/>
    </location>
</feature>
<keyword evidence="9" id="KW-0677">Repeat</keyword>
<dbReference type="Gene3D" id="2.40.30.20">
    <property type="match status" value="2"/>
</dbReference>
<dbReference type="PANTHER" id="PTHR21098">
    <property type="entry name" value="RIBOFLAVIN SYNTHASE ALPHA CHAIN"/>
    <property type="match status" value="1"/>
</dbReference>
<reference evidence="13 14" key="1">
    <citation type="submission" date="2014-01" db="EMBL/GenBank/DDBJ databases">
        <authorList>
            <person name="Zuccon D."/>
        </authorList>
    </citation>
    <scope>NUCLEOTIDE SEQUENCE [LARGE SCALE GENOMIC DNA]</scope>
    <source>
        <strain evidence="13 14">Y31</strain>
    </source>
</reference>
<evidence type="ECO:0000256" key="3">
    <source>
        <dbReference type="ARBA" id="ARBA00004887"/>
    </source>
</evidence>
<proteinExistence type="predicted"/>
<feature type="repeat" description="Lumazine-binding" evidence="11">
    <location>
        <begin position="1"/>
        <end position="96"/>
    </location>
</feature>
<evidence type="ECO:0000256" key="6">
    <source>
        <dbReference type="ARBA" id="ARBA00013950"/>
    </source>
</evidence>
<gene>
    <name evidence="13" type="ORF">F480_08215</name>
</gene>
<dbReference type="NCBIfam" id="TIGR00187">
    <property type="entry name" value="ribE"/>
    <property type="match status" value="1"/>
</dbReference>
<dbReference type="GO" id="GO:0004746">
    <property type="term" value="F:riboflavin synthase activity"/>
    <property type="evidence" value="ECO:0007669"/>
    <property type="project" value="UniProtKB-UniRule"/>
</dbReference>
<dbReference type="PIRSF" id="PIRSF000498">
    <property type="entry name" value="Riboflavin_syn_A"/>
    <property type="match status" value="1"/>
</dbReference>
<keyword evidence="8 13" id="KW-0808">Transferase</keyword>
<evidence type="ECO:0000256" key="10">
    <source>
        <dbReference type="NCBIfam" id="TIGR00187"/>
    </source>
</evidence>
<organism evidence="13 14">
    <name type="scientific">Bibersteinia trehalosi Y31</name>
    <dbReference type="NCBI Taxonomy" id="1261658"/>
    <lineage>
        <taxon>Bacteria</taxon>
        <taxon>Pseudomonadati</taxon>
        <taxon>Pseudomonadota</taxon>
        <taxon>Gammaproteobacteria</taxon>
        <taxon>Pasteurellales</taxon>
        <taxon>Pasteurellaceae</taxon>
        <taxon>Bibersteinia</taxon>
    </lineage>
</organism>
<evidence type="ECO:0000313" key="14">
    <source>
        <dbReference type="Proteomes" id="UP000078358"/>
    </source>
</evidence>
<dbReference type="GO" id="GO:0009231">
    <property type="term" value="P:riboflavin biosynthetic process"/>
    <property type="evidence" value="ECO:0007669"/>
    <property type="project" value="UniProtKB-KW"/>
</dbReference>
<evidence type="ECO:0000256" key="5">
    <source>
        <dbReference type="ARBA" id="ARBA00012827"/>
    </source>
</evidence>
<dbReference type="AlphaFoldDB" id="A0A179CXP9"/>
<dbReference type="RefSeq" id="WP_064318729.1">
    <property type="nucleotide sequence ID" value="NZ_JACI01000002.1"/>
</dbReference>
<dbReference type="FunFam" id="2.40.30.20:FF:000003">
    <property type="entry name" value="Riboflavin synthase, alpha subunit"/>
    <property type="match status" value="1"/>
</dbReference>
<keyword evidence="7" id="KW-0686">Riboflavin biosynthesis</keyword>
<sequence length="214" mass="22985">MFTGIIEEVGKIAKIQKQGEFAVLTINGSKVLEDVQLGDSIAVNGVCLTVTSFGNDYFTADVMSETLNRTSLSEVQVGSPVNLERAMAANGRFGGHIVSGHIDGTGTVASVTPADNAVWYRIHTSPKIMRYIIEKGSITIDGISLTVVDCDEQGFRVSIIPHTIAHTNLGSKKVGSIVNLENDVVGKYVEKLLQPTTDSPKSNISEEFLRKAGF</sequence>
<dbReference type="CDD" id="cd00402">
    <property type="entry name" value="Riboflavin_synthase_like"/>
    <property type="match status" value="1"/>
</dbReference>
<accession>A0A179CXP9</accession>
<comment type="pathway">
    <text evidence="3">Cofactor biosynthesis; riboflavin biosynthesis; riboflavin from 2-hydroxy-3-oxobutyl phosphate and 5-amino-6-(D-ribitylamino)uracil: step 2/2.</text>
</comment>
<dbReference type="NCBIfam" id="NF009566">
    <property type="entry name" value="PRK13020.1"/>
    <property type="match status" value="1"/>
</dbReference>
<evidence type="ECO:0000256" key="2">
    <source>
        <dbReference type="ARBA" id="ARBA00002803"/>
    </source>
</evidence>
<dbReference type="FunFam" id="2.40.30.20:FF:000004">
    <property type="entry name" value="Riboflavin synthase, alpha subunit"/>
    <property type="match status" value="1"/>
</dbReference>
<dbReference type="PROSITE" id="PS51177">
    <property type="entry name" value="LUMAZINE_BIND"/>
    <property type="match status" value="2"/>
</dbReference>
<comment type="catalytic activity">
    <reaction evidence="1">
        <text>2 6,7-dimethyl-8-(1-D-ribityl)lumazine + H(+) = 5-amino-6-(D-ribitylamino)uracil + riboflavin</text>
        <dbReference type="Rhea" id="RHEA:20772"/>
        <dbReference type="ChEBI" id="CHEBI:15378"/>
        <dbReference type="ChEBI" id="CHEBI:15934"/>
        <dbReference type="ChEBI" id="CHEBI:57986"/>
        <dbReference type="ChEBI" id="CHEBI:58201"/>
        <dbReference type="EC" id="2.5.1.9"/>
    </reaction>
</comment>